<dbReference type="AlphaFoldDB" id="A0A0W8FZ72"/>
<evidence type="ECO:0000313" key="6">
    <source>
        <dbReference type="EMBL" id="KUG26191.1"/>
    </source>
</evidence>
<proteinExistence type="predicted"/>
<reference evidence="6" key="1">
    <citation type="journal article" date="2015" name="Proc. Natl. Acad. Sci. U.S.A.">
        <title>Networks of energetic and metabolic interactions define dynamics in microbial communities.</title>
        <authorList>
            <person name="Embree M."/>
            <person name="Liu J.K."/>
            <person name="Al-Bassam M.M."/>
            <person name="Zengler K."/>
        </authorList>
    </citation>
    <scope>NUCLEOTIDE SEQUENCE</scope>
</reference>
<dbReference type="Gene3D" id="1.20.120.1630">
    <property type="match status" value="1"/>
</dbReference>
<evidence type="ECO:0000256" key="2">
    <source>
        <dbReference type="ARBA" id="ARBA00022692"/>
    </source>
</evidence>
<sequence length="195" mass="22029">MDVINILVGINLFATITANASGAKKGLKSSISEVIERPKTYLQKVPLNIAALVLILQILGVFQLGTFNIDETNPFYTYRLIGLIIFIVFSWIQVWSYRTLGGNYSQEVVITKKQQLVTTGPFKFVRHPQYISQLLCDFGAGLALSSFIVLPIVLLVQLPLFILRAQLEEKLLVKRFPDEYENYKKKTGFIIPFIG</sequence>
<name>A0A0W8FZ72_9ZZZZ</name>
<dbReference type="GO" id="GO:0012505">
    <property type="term" value="C:endomembrane system"/>
    <property type="evidence" value="ECO:0007669"/>
    <property type="project" value="UniProtKB-SubCell"/>
</dbReference>
<evidence type="ECO:0000256" key="3">
    <source>
        <dbReference type="ARBA" id="ARBA00022989"/>
    </source>
</evidence>
<dbReference type="EMBL" id="LNQE01000514">
    <property type="protein sequence ID" value="KUG26191.1"/>
    <property type="molecule type" value="Genomic_DNA"/>
</dbReference>
<comment type="subcellular location">
    <subcellularLocation>
        <location evidence="1">Endomembrane system</location>
        <topology evidence="1">Multi-pass membrane protein</topology>
    </subcellularLocation>
</comment>
<feature type="transmembrane region" description="Helical" evidence="5">
    <location>
        <begin position="76"/>
        <end position="95"/>
    </location>
</feature>
<accession>A0A0W8FZ72</accession>
<evidence type="ECO:0000256" key="1">
    <source>
        <dbReference type="ARBA" id="ARBA00004127"/>
    </source>
</evidence>
<evidence type="ECO:0000256" key="4">
    <source>
        <dbReference type="ARBA" id="ARBA00023136"/>
    </source>
</evidence>
<keyword evidence="2 5" id="KW-0812">Transmembrane</keyword>
<feature type="transmembrane region" description="Helical" evidence="5">
    <location>
        <begin position="46"/>
        <end position="64"/>
    </location>
</feature>
<feature type="transmembrane region" description="Helical" evidence="5">
    <location>
        <begin position="138"/>
        <end position="163"/>
    </location>
</feature>
<evidence type="ECO:0000256" key="5">
    <source>
        <dbReference type="SAM" id="Phobius"/>
    </source>
</evidence>
<organism evidence="6">
    <name type="scientific">hydrocarbon metagenome</name>
    <dbReference type="NCBI Taxonomy" id="938273"/>
    <lineage>
        <taxon>unclassified sequences</taxon>
        <taxon>metagenomes</taxon>
        <taxon>ecological metagenomes</taxon>
    </lineage>
</organism>
<dbReference type="InterPro" id="IPR052527">
    <property type="entry name" value="Metal_cation-efflux_comp"/>
</dbReference>
<dbReference type="InterPro" id="IPR007318">
    <property type="entry name" value="Phopholipid_MeTrfase"/>
</dbReference>
<keyword evidence="3 5" id="KW-1133">Transmembrane helix</keyword>
<dbReference type="Pfam" id="PF04191">
    <property type="entry name" value="PEMT"/>
    <property type="match status" value="1"/>
</dbReference>
<dbReference type="PANTHER" id="PTHR43847">
    <property type="entry name" value="BLL3993 PROTEIN"/>
    <property type="match status" value="1"/>
</dbReference>
<dbReference type="PANTHER" id="PTHR43847:SF1">
    <property type="entry name" value="BLL3993 PROTEIN"/>
    <property type="match status" value="1"/>
</dbReference>
<evidence type="ECO:0008006" key="7">
    <source>
        <dbReference type="Google" id="ProtNLM"/>
    </source>
</evidence>
<comment type="caution">
    <text evidence="6">The sequence shown here is derived from an EMBL/GenBank/DDBJ whole genome shotgun (WGS) entry which is preliminary data.</text>
</comment>
<protein>
    <recommendedName>
        <fullName evidence="7">Isoprenylcysteine carboxylmethyltransferase family protein</fullName>
    </recommendedName>
</protein>
<keyword evidence="4 5" id="KW-0472">Membrane</keyword>
<gene>
    <name evidence="6" type="ORF">ASZ90_003969</name>
</gene>